<proteinExistence type="predicted"/>
<dbReference type="EMBL" id="CAFBNR010000010">
    <property type="protein sequence ID" value="CAB4956888.1"/>
    <property type="molecule type" value="Genomic_DNA"/>
</dbReference>
<gene>
    <name evidence="1" type="ORF">UFOPK3879_00323</name>
</gene>
<protein>
    <submittedName>
        <fullName evidence="1">Unannotated protein</fullName>
    </submittedName>
</protein>
<dbReference type="PANTHER" id="PTHR41700:SF1">
    <property type="entry name" value="N-ACETYLTRANSFERASE DOMAIN-CONTAINING PROTEIN"/>
    <property type="match status" value="1"/>
</dbReference>
<dbReference type="InterPro" id="IPR016181">
    <property type="entry name" value="Acyl_CoA_acyltransferase"/>
</dbReference>
<reference evidence="1" key="1">
    <citation type="submission" date="2020-05" db="EMBL/GenBank/DDBJ databases">
        <authorList>
            <person name="Chiriac C."/>
            <person name="Salcher M."/>
            <person name="Ghai R."/>
            <person name="Kavagutti S V."/>
        </authorList>
    </citation>
    <scope>NUCLEOTIDE SEQUENCE</scope>
</reference>
<organism evidence="1">
    <name type="scientific">freshwater metagenome</name>
    <dbReference type="NCBI Taxonomy" id="449393"/>
    <lineage>
        <taxon>unclassified sequences</taxon>
        <taxon>metagenomes</taxon>
        <taxon>ecological metagenomes</taxon>
    </lineage>
</organism>
<dbReference type="SUPFAM" id="SSF55729">
    <property type="entry name" value="Acyl-CoA N-acyltransferases (Nat)"/>
    <property type="match status" value="1"/>
</dbReference>
<accession>A0A6J7KKU3</accession>
<dbReference type="Gene3D" id="3.40.630.30">
    <property type="match status" value="1"/>
</dbReference>
<sequence>MDNNSSAIDSRNLGQIEIEIAHTPADSALIADLFDKVWDVRAMVSPEIMTASLHNGGYGSVVYIGDRGVGEQRKVVGAAFALVGRALPGRNGPNLHSHAAGVLPEFVGKGIGEMIKRHQWGWAKENGFETITWTFDPLVRRNAHFNIVKLGAKVIGYHQNFYGELDDGINAGEQSDRVLVRWDVAGVDVPLGNSFINPTPNAIVIETPADIEQMRKTDRVQSDQWRTRQRAAFESAQLAGLRVVGLTSDFSYVLTETAEKNETNGAL</sequence>
<name>A0A6J7KKU3_9ZZZZ</name>
<dbReference type="PANTHER" id="PTHR41700">
    <property type="entry name" value="GCN5-RELATED N-ACETYLTRANSFERASE"/>
    <property type="match status" value="1"/>
</dbReference>
<dbReference type="AlphaFoldDB" id="A0A6J7KKU3"/>
<dbReference type="InterPro" id="IPR038764">
    <property type="entry name" value="GNAT_N_AcTrfase_prd"/>
</dbReference>
<evidence type="ECO:0000313" key="1">
    <source>
        <dbReference type="EMBL" id="CAB4956888.1"/>
    </source>
</evidence>